<comment type="caution">
    <text evidence="1">The sequence shown here is derived from an EMBL/GenBank/DDBJ whole genome shotgun (WGS) entry which is preliminary data.</text>
</comment>
<gene>
    <name evidence="1" type="ORF">CKO25_06980</name>
</gene>
<dbReference type="Proteomes" id="UP001138802">
    <property type="component" value="Unassembled WGS sequence"/>
</dbReference>
<evidence type="ECO:0000313" key="2">
    <source>
        <dbReference type="Proteomes" id="UP001138802"/>
    </source>
</evidence>
<evidence type="ECO:0000313" key="1">
    <source>
        <dbReference type="EMBL" id="MBK1644403.1"/>
    </source>
</evidence>
<protein>
    <submittedName>
        <fullName evidence="1">Uncharacterized protein</fullName>
    </submittedName>
</protein>
<sequence>MGALGVVAAVALLIGGVQTTMVMTESDRIAAEQDQTPVVEVQTLSESTTESALTSELIFGS</sequence>
<dbReference type="EMBL" id="NRSD01000005">
    <property type="protein sequence ID" value="MBK1644403.1"/>
    <property type="molecule type" value="Genomic_DNA"/>
</dbReference>
<reference evidence="1 2" key="1">
    <citation type="journal article" date="2020" name="Microorganisms">
        <title>Osmotic Adaptation and Compatible Solute Biosynthesis of Phototrophic Bacteria as Revealed from Genome Analyses.</title>
        <authorList>
            <person name="Imhoff J.F."/>
            <person name="Rahn T."/>
            <person name="Kunzel S."/>
            <person name="Keller A."/>
            <person name="Neulinger S.C."/>
        </authorList>
    </citation>
    <scope>NUCLEOTIDE SEQUENCE [LARGE SCALE GENOMIC DNA]</scope>
    <source>
        <strain evidence="1 2">DSM 21303</strain>
    </source>
</reference>
<dbReference type="AlphaFoldDB" id="A0A9X1B8M2"/>
<accession>A0A9X1B8M2</accession>
<proteinExistence type="predicted"/>
<name>A0A9X1B8M2_9GAMM</name>
<organism evidence="1 2">
    <name type="scientific">Thiocapsa imhoffii</name>
    <dbReference type="NCBI Taxonomy" id="382777"/>
    <lineage>
        <taxon>Bacteria</taxon>
        <taxon>Pseudomonadati</taxon>
        <taxon>Pseudomonadota</taxon>
        <taxon>Gammaproteobacteria</taxon>
        <taxon>Chromatiales</taxon>
        <taxon>Chromatiaceae</taxon>
        <taxon>Thiocapsa</taxon>
    </lineage>
</organism>
<dbReference type="RefSeq" id="WP_200387197.1">
    <property type="nucleotide sequence ID" value="NZ_NRSD01000005.1"/>
</dbReference>
<keyword evidence="2" id="KW-1185">Reference proteome</keyword>